<organism evidence="1 2">
    <name type="scientific">Pocillopora meandrina</name>
    <dbReference type="NCBI Taxonomy" id="46732"/>
    <lineage>
        <taxon>Eukaryota</taxon>
        <taxon>Metazoa</taxon>
        <taxon>Cnidaria</taxon>
        <taxon>Anthozoa</taxon>
        <taxon>Hexacorallia</taxon>
        <taxon>Scleractinia</taxon>
        <taxon>Astrocoeniina</taxon>
        <taxon>Pocilloporidae</taxon>
        <taxon>Pocillopora</taxon>
    </lineage>
</organism>
<gene>
    <name evidence="1" type="ORF">PMEA_00016789</name>
</gene>
<dbReference type="AlphaFoldDB" id="A0AAU9VT86"/>
<evidence type="ECO:0000313" key="2">
    <source>
        <dbReference type="Proteomes" id="UP001159428"/>
    </source>
</evidence>
<accession>A0AAU9VT86</accession>
<reference evidence="1 2" key="1">
    <citation type="submission" date="2022-05" db="EMBL/GenBank/DDBJ databases">
        <authorList>
            <consortium name="Genoscope - CEA"/>
            <person name="William W."/>
        </authorList>
    </citation>
    <scope>NUCLEOTIDE SEQUENCE [LARGE SCALE GENOMIC DNA]</scope>
</reference>
<proteinExistence type="predicted"/>
<name>A0AAU9VT86_9CNID</name>
<keyword evidence="2" id="KW-1185">Reference proteome</keyword>
<comment type="caution">
    <text evidence="1">The sequence shown here is derived from an EMBL/GenBank/DDBJ whole genome shotgun (WGS) entry which is preliminary data.</text>
</comment>
<protein>
    <submittedName>
        <fullName evidence="1">Uncharacterized protein</fullName>
    </submittedName>
</protein>
<evidence type="ECO:0000313" key="1">
    <source>
        <dbReference type="EMBL" id="CAH3036322.1"/>
    </source>
</evidence>
<sequence>MANFKLVSLREMHSGEESEKQWINEWVMIPWRNFIVPKVEIDDKLDKKVV</sequence>
<dbReference type="Proteomes" id="UP001159428">
    <property type="component" value="Unassembled WGS sequence"/>
</dbReference>
<dbReference type="EMBL" id="CALNXJ010000003">
    <property type="protein sequence ID" value="CAH3036322.1"/>
    <property type="molecule type" value="Genomic_DNA"/>
</dbReference>